<dbReference type="SMART" id="SM00450">
    <property type="entry name" value="RHOD"/>
    <property type="match status" value="1"/>
</dbReference>
<dbReference type="AlphaFoldDB" id="A0A382UJX9"/>
<dbReference type="Pfam" id="PF01106">
    <property type="entry name" value="NifU"/>
    <property type="match status" value="1"/>
</dbReference>
<sequence>MIEFTDFSDNDEFKAEDYRLNPKDFYEKRRTSRRPYVFDLRSANDYEESHLPGSHNLPIEHFENSIYQMPFSGDILLYGGENGEVFTAAEILYDNGFDTFHFVDSYNSLFNQIDDSYLTIKEDAQKRIQEQLNANPDLWGLEMTVEVKSPLKGIYSLNFIPAPEKGEGHIHLEKESLRIRIPSQCIPYLEGTELIINEEGELEARNPQMSITKLHGSIEEQVEQLLVDQVNPMVAAHGGVVSVHAIEKADVYLAFGGGCQGCGQIDVTLKQGIE</sequence>
<protein>
    <recommendedName>
        <fullName evidence="1">Rhodanese domain-containing protein</fullName>
    </recommendedName>
</protein>
<proteinExistence type="predicted"/>
<feature type="domain" description="Rhodanese" evidence="1">
    <location>
        <begin position="31"/>
        <end position="118"/>
    </location>
</feature>
<dbReference type="SUPFAM" id="SSF117916">
    <property type="entry name" value="Fe-S cluster assembly (FSCA) domain-like"/>
    <property type="match status" value="1"/>
</dbReference>
<dbReference type="SUPFAM" id="SSF52821">
    <property type="entry name" value="Rhodanese/Cell cycle control phosphatase"/>
    <property type="match status" value="1"/>
</dbReference>
<reference evidence="2" key="1">
    <citation type="submission" date="2018-05" db="EMBL/GenBank/DDBJ databases">
        <authorList>
            <person name="Lanie J.A."/>
            <person name="Ng W.-L."/>
            <person name="Kazmierczak K.M."/>
            <person name="Andrzejewski T.M."/>
            <person name="Davidsen T.M."/>
            <person name="Wayne K.J."/>
            <person name="Tettelin H."/>
            <person name="Glass J.I."/>
            <person name="Rusch D."/>
            <person name="Podicherti R."/>
            <person name="Tsui H.-C.T."/>
            <person name="Winkler M.E."/>
        </authorList>
    </citation>
    <scope>NUCLEOTIDE SEQUENCE</scope>
</reference>
<dbReference type="CDD" id="cd00158">
    <property type="entry name" value="RHOD"/>
    <property type="match status" value="1"/>
</dbReference>
<dbReference type="GO" id="GO:0016226">
    <property type="term" value="P:iron-sulfur cluster assembly"/>
    <property type="evidence" value="ECO:0007669"/>
    <property type="project" value="InterPro"/>
</dbReference>
<dbReference type="EMBL" id="UINC01144824">
    <property type="protein sequence ID" value="SVD34574.1"/>
    <property type="molecule type" value="Genomic_DNA"/>
</dbReference>
<dbReference type="Gene3D" id="3.40.250.10">
    <property type="entry name" value="Rhodanese-like domain"/>
    <property type="match status" value="1"/>
</dbReference>
<evidence type="ECO:0000259" key="1">
    <source>
        <dbReference type="PROSITE" id="PS50206"/>
    </source>
</evidence>
<dbReference type="Pfam" id="PF00581">
    <property type="entry name" value="Rhodanese"/>
    <property type="match status" value="1"/>
</dbReference>
<accession>A0A382UJX9</accession>
<dbReference type="InterPro" id="IPR034904">
    <property type="entry name" value="FSCA_dom_sf"/>
</dbReference>
<feature type="non-terminal residue" evidence="2">
    <location>
        <position position="274"/>
    </location>
</feature>
<dbReference type="InterPro" id="IPR001075">
    <property type="entry name" value="NIF_FeS_clus_asmbl_NifU_C"/>
</dbReference>
<dbReference type="InterPro" id="IPR036873">
    <property type="entry name" value="Rhodanese-like_dom_sf"/>
</dbReference>
<dbReference type="PROSITE" id="PS50206">
    <property type="entry name" value="RHODANESE_3"/>
    <property type="match status" value="1"/>
</dbReference>
<dbReference type="Gene3D" id="3.30.300.130">
    <property type="entry name" value="Fe-S cluster assembly (FSCA)"/>
    <property type="match status" value="1"/>
</dbReference>
<gene>
    <name evidence="2" type="ORF">METZ01_LOCUS387428</name>
</gene>
<name>A0A382UJX9_9ZZZZ</name>
<dbReference type="GO" id="GO:0005506">
    <property type="term" value="F:iron ion binding"/>
    <property type="evidence" value="ECO:0007669"/>
    <property type="project" value="InterPro"/>
</dbReference>
<dbReference type="SUPFAM" id="SSF89360">
    <property type="entry name" value="HesB-like domain"/>
    <property type="match status" value="1"/>
</dbReference>
<dbReference type="GO" id="GO:0051536">
    <property type="term" value="F:iron-sulfur cluster binding"/>
    <property type="evidence" value="ECO:0007669"/>
    <property type="project" value="InterPro"/>
</dbReference>
<organism evidence="2">
    <name type="scientific">marine metagenome</name>
    <dbReference type="NCBI Taxonomy" id="408172"/>
    <lineage>
        <taxon>unclassified sequences</taxon>
        <taxon>metagenomes</taxon>
        <taxon>ecological metagenomes</taxon>
    </lineage>
</organism>
<evidence type="ECO:0000313" key="2">
    <source>
        <dbReference type="EMBL" id="SVD34574.1"/>
    </source>
</evidence>
<dbReference type="InterPro" id="IPR035903">
    <property type="entry name" value="HesB-like_dom_sf"/>
</dbReference>
<dbReference type="InterPro" id="IPR001763">
    <property type="entry name" value="Rhodanese-like_dom"/>
</dbReference>